<dbReference type="Gene3D" id="3.40.50.300">
    <property type="entry name" value="P-loop containing nucleotide triphosphate hydrolases"/>
    <property type="match status" value="1"/>
</dbReference>
<dbReference type="GO" id="GO:0042742">
    <property type="term" value="P:defense response to bacterium"/>
    <property type="evidence" value="ECO:0007669"/>
    <property type="project" value="UniProtKB-ARBA"/>
</dbReference>
<evidence type="ECO:0000256" key="6">
    <source>
        <dbReference type="ARBA" id="ARBA00023054"/>
    </source>
</evidence>
<dbReference type="GO" id="GO:0043531">
    <property type="term" value="F:ADP binding"/>
    <property type="evidence" value="ECO:0007669"/>
    <property type="project" value="InterPro"/>
</dbReference>
<comment type="similarity">
    <text evidence="1">Belongs to the disease resistance NB-LRR family.</text>
</comment>
<dbReference type="PANTHER" id="PTHR23155:SF906">
    <property type="entry name" value="OS08G0205100 PROTEIN"/>
    <property type="match status" value="1"/>
</dbReference>
<dbReference type="InterPro" id="IPR038005">
    <property type="entry name" value="RX-like_CC"/>
</dbReference>
<evidence type="ECO:0000259" key="9">
    <source>
        <dbReference type="Pfam" id="PF23559"/>
    </source>
</evidence>
<keyword evidence="6" id="KW-0175">Coiled coil</keyword>
<evidence type="ECO:0000256" key="4">
    <source>
        <dbReference type="ARBA" id="ARBA00022741"/>
    </source>
</evidence>
<dbReference type="GO" id="GO:0002758">
    <property type="term" value="P:innate immune response-activating signaling pathway"/>
    <property type="evidence" value="ECO:0007669"/>
    <property type="project" value="UniProtKB-ARBA"/>
</dbReference>
<feature type="domain" description="Disease resistance N-terminal" evidence="8">
    <location>
        <begin position="12"/>
        <end position="97"/>
    </location>
</feature>
<dbReference type="InterPro" id="IPR055414">
    <property type="entry name" value="LRR_R13L4/SHOC2-like"/>
</dbReference>
<dbReference type="Gene3D" id="1.10.8.430">
    <property type="entry name" value="Helical domain of apoptotic protease-activating factors"/>
    <property type="match status" value="1"/>
</dbReference>
<accession>A0A0A9CVP8</accession>
<dbReference type="PANTHER" id="PTHR23155">
    <property type="entry name" value="DISEASE RESISTANCE PROTEIN RP"/>
    <property type="match status" value="1"/>
</dbReference>
<keyword evidence="4" id="KW-0547">Nucleotide-binding</keyword>
<evidence type="ECO:0000256" key="1">
    <source>
        <dbReference type="ARBA" id="ARBA00008894"/>
    </source>
</evidence>
<dbReference type="Gene3D" id="1.10.10.10">
    <property type="entry name" value="Winged helix-like DNA-binding domain superfamily/Winged helix DNA-binding domain"/>
    <property type="match status" value="1"/>
</dbReference>
<dbReference type="CDD" id="cd14798">
    <property type="entry name" value="RX-CC_like"/>
    <property type="match status" value="1"/>
</dbReference>
<protein>
    <recommendedName>
        <fullName evidence="12">AAA+ ATPase domain-containing protein</fullName>
    </recommendedName>
</protein>
<dbReference type="FunFam" id="1.10.10.10:FF:000322">
    <property type="entry name" value="Probable disease resistance protein At1g63360"/>
    <property type="match status" value="1"/>
</dbReference>
<dbReference type="SUPFAM" id="SSF52058">
    <property type="entry name" value="L domain-like"/>
    <property type="match status" value="1"/>
</dbReference>
<dbReference type="PRINTS" id="PR00364">
    <property type="entry name" value="DISEASERSIST"/>
</dbReference>
<evidence type="ECO:0000256" key="3">
    <source>
        <dbReference type="ARBA" id="ARBA00022737"/>
    </source>
</evidence>
<feature type="domain" description="NB-ARC" evidence="7">
    <location>
        <begin position="190"/>
        <end position="350"/>
    </location>
</feature>
<reference evidence="11" key="2">
    <citation type="journal article" date="2015" name="Data Brief">
        <title>Shoot transcriptome of the giant reed, Arundo donax.</title>
        <authorList>
            <person name="Barrero R.A."/>
            <person name="Guerrero F.D."/>
            <person name="Moolhuijzen P."/>
            <person name="Goolsby J.A."/>
            <person name="Tidwell J."/>
            <person name="Bellgard S.E."/>
            <person name="Bellgard M.I."/>
        </authorList>
    </citation>
    <scope>NUCLEOTIDE SEQUENCE</scope>
    <source>
        <tissue evidence="11">Shoot tissue taken approximately 20 cm above the soil surface</tissue>
    </source>
</reference>
<dbReference type="FunFam" id="3.40.50.300:FF:001091">
    <property type="entry name" value="Probable disease resistance protein At1g61300"/>
    <property type="match status" value="1"/>
</dbReference>
<keyword evidence="3" id="KW-0677">Repeat</keyword>
<evidence type="ECO:0000256" key="5">
    <source>
        <dbReference type="ARBA" id="ARBA00022821"/>
    </source>
</evidence>
<dbReference type="Pfam" id="PF00931">
    <property type="entry name" value="NB-ARC"/>
    <property type="match status" value="1"/>
</dbReference>
<reference evidence="11" key="1">
    <citation type="submission" date="2014-09" db="EMBL/GenBank/DDBJ databases">
        <authorList>
            <person name="Magalhaes I.L.F."/>
            <person name="Oliveira U."/>
            <person name="Santos F.R."/>
            <person name="Vidigal T.H.D.A."/>
            <person name="Brescovit A.D."/>
            <person name="Santos A.J."/>
        </authorList>
    </citation>
    <scope>NUCLEOTIDE SEQUENCE</scope>
    <source>
        <tissue evidence="11">Shoot tissue taken approximately 20 cm above the soil surface</tissue>
    </source>
</reference>
<dbReference type="Pfam" id="PF23598">
    <property type="entry name" value="LRR_14"/>
    <property type="match status" value="1"/>
</dbReference>
<dbReference type="InterPro" id="IPR002182">
    <property type="entry name" value="NB-ARC"/>
</dbReference>
<sequence>MEAAVVTASHGAMASLLGKLGDLLTDKYKLIKEAKGQIRFLKAELESMHAFLKRMSDTEEPDEKDKCWAKEVRELSYDIEDSINEFMLRVERQPSKPPGFKGFIDRSMNLLTTMNTRHEIAKEFEGLKSRVKEVTERRTRYKVDDAVSKPKDTTIDLRLLAIYAETSGLVGIEGPRDELIQLMDEEGVSAHERKVLSIVGFGGLGKTTLANEIYRKLEGKFKCRALVFVSQKPNIRRILRMILSQVGFKAPEHTNMETWDAYEMITALREFLLDKRYLIVIDDIWDASAWHIITCALLENRNGSRVITTTRIETVAGECCSNQYDYIYKMKPLDGEDSRRLFFKRVFGSEDACPRYLKEVSDQILKMCGGLPLAIITVSSLLASQPNQLKAQWQHVHKSLGSNFEVSPTLEGMRQILNLSYIHLPHYLKSCMLYLGIYPEDYTIAKNDLARQWTAEGFISKAHGTDPEHVAKSYFNELINRSMIQPADTDYNGEVVSCKVHDMMLDLIIHKSREENFITVIDDVQDLTGQNGKIRRLSLQLDGAIDDDRVVGSVPLSQIRMLARFGTSSYLPPFALFKHLRVLTIEIPEGSQSLLVFLDFSAICHLFQLRYLRIAASYYHVVLLPSKIGGLQQLETFYEVETRSSSLQAEGQQYQQLPMDIVHMSRLSCLIVPSWRTFPDGIGYMKSLHTLRGFNLAMEPDNLKGLGELTNLTDLEIVLHPHYGNSIPSDKLAERGREVLRTCLEKLCNLRYLCLKPMAGSCLDVFSSVPASFCHLQRFHVYNSWFSRVPEWIGQLHDLCDLKLVINEVLEEDVGKLAQLPSLTQLSMNILRAPEDKIIIRGSWFPVLKHFQVRCSRMSYWTFKAGAMARLERLVLYANVQKEWERYGAAPAGIKHLPALKGIDAHIEVECTDEPTRRAVESMFKDAVNMHPGRPTANILCEGMEYYSSIARYNNRTNALSVIRKMRRCSSS</sequence>
<dbReference type="Pfam" id="PF18052">
    <property type="entry name" value="Rx_N"/>
    <property type="match status" value="1"/>
</dbReference>
<evidence type="ECO:0008006" key="12">
    <source>
        <dbReference type="Google" id="ProtNLM"/>
    </source>
</evidence>
<dbReference type="InterPro" id="IPR027417">
    <property type="entry name" value="P-loop_NTPase"/>
</dbReference>
<feature type="domain" description="Disease resistance protein winged helix" evidence="9">
    <location>
        <begin position="437"/>
        <end position="508"/>
    </location>
</feature>
<dbReference type="InterPro" id="IPR032675">
    <property type="entry name" value="LRR_dom_sf"/>
</dbReference>
<dbReference type="GO" id="GO:0009626">
    <property type="term" value="P:plant-type hypersensitive response"/>
    <property type="evidence" value="ECO:0007669"/>
    <property type="project" value="UniProtKB-ARBA"/>
</dbReference>
<dbReference type="InterPro" id="IPR042197">
    <property type="entry name" value="Apaf_helical"/>
</dbReference>
<feature type="domain" description="Disease resistance R13L4/SHOC-2-like LRR" evidence="10">
    <location>
        <begin position="562"/>
        <end position="936"/>
    </location>
</feature>
<keyword evidence="5" id="KW-0611">Plant defense</keyword>
<dbReference type="EMBL" id="GBRH01222338">
    <property type="protein sequence ID" value="JAD75557.1"/>
    <property type="molecule type" value="Transcribed_RNA"/>
</dbReference>
<name>A0A0A9CVP8_ARUDO</name>
<dbReference type="InterPro" id="IPR041118">
    <property type="entry name" value="Rx_N"/>
</dbReference>
<proteinExistence type="inferred from homology"/>
<evidence type="ECO:0000256" key="2">
    <source>
        <dbReference type="ARBA" id="ARBA00022614"/>
    </source>
</evidence>
<dbReference type="SUPFAM" id="SSF52540">
    <property type="entry name" value="P-loop containing nucleoside triphosphate hydrolases"/>
    <property type="match status" value="1"/>
</dbReference>
<dbReference type="Pfam" id="PF23559">
    <property type="entry name" value="WHD_DRP"/>
    <property type="match status" value="1"/>
</dbReference>
<dbReference type="InterPro" id="IPR058922">
    <property type="entry name" value="WHD_DRP"/>
</dbReference>
<evidence type="ECO:0000259" key="8">
    <source>
        <dbReference type="Pfam" id="PF18052"/>
    </source>
</evidence>
<evidence type="ECO:0000259" key="7">
    <source>
        <dbReference type="Pfam" id="PF00931"/>
    </source>
</evidence>
<dbReference type="Gene3D" id="1.20.5.4130">
    <property type="match status" value="1"/>
</dbReference>
<evidence type="ECO:0000259" key="10">
    <source>
        <dbReference type="Pfam" id="PF23598"/>
    </source>
</evidence>
<organism evidence="11">
    <name type="scientific">Arundo donax</name>
    <name type="common">Giant reed</name>
    <name type="synonym">Donax arundinaceus</name>
    <dbReference type="NCBI Taxonomy" id="35708"/>
    <lineage>
        <taxon>Eukaryota</taxon>
        <taxon>Viridiplantae</taxon>
        <taxon>Streptophyta</taxon>
        <taxon>Embryophyta</taxon>
        <taxon>Tracheophyta</taxon>
        <taxon>Spermatophyta</taxon>
        <taxon>Magnoliopsida</taxon>
        <taxon>Liliopsida</taxon>
        <taxon>Poales</taxon>
        <taxon>Poaceae</taxon>
        <taxon>PACMAD clade</taxon>
        <taxon>Arundinoideae</taxon>
        <taxon>Arundineae</taxon>
        <taxon>Arundo</taxon>
    </lineage>
</organism>
<dbReference type="InterPro" id="IPR044974">
    <property type="entry name" value="Disease_R_plants"/>
</dbReference>
<keyword evidence="2" id="KW-0433">Leucine-rich repeat</keyword>
<dbReference type="InterPro" id="IPR036388">
    <property type="entry name" value="WH-like_DNA-bd_sf"/>
</dbReference>
<evidence type="ECO:0000313" key="11">
    <source>
        <dbReference type="EMBL" id="JAD75557.1"/>
    </source>
</evidence>
<dbReference type="Gene3D" id="3.80.10.10">
    <property type="entry name" value="Ribonuclease Inhibitor"/>
    <property type="match status" value="1"/>
</dbReference>
<dbReference type="AlphaFoldDB" id="A0A0A9CVP8"/>